<evidence type="ECO:0000313" key="7">
    <source>
        <dbReference type="WBParaSite" id="nRc.2.0.1.t15027-RA"/>
    </source>
</evidence>
<evidence type="ECO:0000313" key="6">
    <source>
        <dbReference type="Proteomes" id="UP000887565"/>
    </source>
</evidence>
<evidence type="ECO:0000256" key="5">
    <source>
        <dbReference type="ARBA" id="ARBA00046455"/>
    </source>
</evidence>
<comment type="subunit">
    <text evidence="5">Complex I is composed of 45 different subunits. This a component of the hydrophobic protein fraction. Interacts with BLOC1S1. Interacts with SLC2A4. Interacts with CLOCK. Interacts with RAB5IF.</text>
</comment>
<sequence length="334" mass="38526">MNVRRLIHFSALNASETPPEYFIPGGAEFLRSKALGEKYVRDEFPQATIVRPSDVFGWMDRFFYMYASRPRRSMLTRVPLFRQGLETFKGPVFTTNVADGVAQLVKDPTHDGKTFEFVGFKCNIMSYLQLLSRRKGPFNWDQVETKEVTNDELTGCPTLEDLGVTLSVVEEKLTHSHLLLMHDQAKSYKPYLGEYPEPPWPRRYAPIHKKRNIKYSEKYETVSRPIIQAATMSRSVFTGYLRLFVEKCSVTPVLNSNFPKASFSRQITVENAKLLSVNVGTTLRNRSITNFREIQKRSLCDQTSATSFHVQDYDDFKERVLNSDRPIVVDFFAE</sequence>
<accession>A0A915ILG9</accession>
<name>A0A915ILG9_ROMCU</name>
<dbReference type="InterPro" id="IPR051207">
    <property type="entry name" value="ComplexI_NDUFA9_subunit"/>
</dbReference>
<dbReference type="PANTHER" id="PTHR12126">
    <property type="entry name" value="NADH-UBIQUINONE OXIDOREDUCTASE 39 KDA SUBUNIT-RELATED"/>
    <property type="match status" value="1"/>
</dbReference>
<evidence type="ECO:0000256" key="1">
    <source>
        <dbReference type="ARBA" id="ARBA00038501"/>
    </source>
</evidence>
<evidence type="ECO:0000256" key="2">
    <source>
        <dbReference type="ARBA" id="ARBA00040720"/>
    </source>
</evidence>
<organism evidence="6 7">
    <name type="scientific">Romanomermis culicivorax</name>
    <name type="common">Nematode worm</name>
    <dbReference type="NCBI Taxonomy" id="13658"/>
    <lineage>
        <taxon>Eukaryota</taxon>
        <taxon>Metazoa</taxon>
        <taxon>Ecdysozoa</taxon>
        <taxon>Nematoda</taxon>
        <taxon>Enoplea</taxon>
        <taxon>Dorylaimia</taxon>
        <taxon>Mermithida</taxon>
        <taxon>Mermithoidea</taxon>
        <taxon>Mermithidae</taxon>
        <taxon>Romanomermis</taxon>
    </lineage>
</organism>
<keyword evidence="6" id="KW-1185">Reference proteome</keyword>
<evidence type="ECO:0000256" key="4">
    <source>
        <dbReference type="ARBA" id="ARBA00043145"/>
    </source>
</evidence>
<dbReference type="Gene3D" id="3.40.50.720">
    <property type="entry name" value="NAD(P)-binding Rossmann-like Domain"/>
    <property type="match status" value="1"/>
</dbReference>
<dbReference type="Proteomes" id="UP000887565">
    <property type="component" value="Unplaced"/>
</dbReference>
<protein>
    <recommendedName>
        <fullName evidence="2">NADH dehydrogenase [ubiquinone] 1 alpha subcomplex subunit 9, mitochondrial</fullName>
    </recommendedName>
    <alternativeName>
        <fullName evidence="4">Complex I-39kD</fullName>
    </alternativeName>
    <alternativeName>
        <fullName evidence="3">NADH-ubiquinone oxidoreductase 39 kDa subunit</fullName>
    </alternativeName>
</protein>
<reference evidence="7" key="1">
    <citation type="submission" date="2022-11" db="UniProtKB">
        <authorList>
            <consortium name="WormBaseParasite"/>
        </authorList>
    </citation>
    <scope>IDENTIFICATION</scope>
</reference>
<dbReference type="AlphaFoldDB" id="A0A915ILG9"/>
<dbReference type="PANTHER" id="PTHR12126:SF11">
    <property type="entry name" value="NADH DEHYDROGENASE [UBIQUINONE] 1 ALPHA SUBCOMPLEX SUBUNIT 9, MITOCHONDRIAL"/>
    <property type="match status" value="1"/>
</dbReference>
<dbReference type="WBParaSite" id="nRc.2.0.1.t15027-RA">
    <property type="protein sequence ID" value="nRc.2.0.1.t15027-RA"/>
    <property type="gene ID" value="nRc.2.0.1.g15027"/>
</dbReference>
<comment type="similarity">
    <text evidence="1">Belongs to the complex I NDUFA9 subunit family.</text>
</comment>
<dbReference type="InterPro" id="IPR036291">
    <property type="entry name" value="NAD(P)-bd_dom_sf"/>
</dbReference>
<dbReference type="GO" id="GO:0044877">
    <property type="term" value="F:protein-containing complex binding"/>
    <property type="evidence" value="ECO:0007669"/>
    <property type="project" value="TreeGrafter"/>
</dbReference>
<dbReference type="GO" id="GO:0005739">
    <property type="term" value="C:mitochondrion"/>
    <property type="evidence" value="ECO:0007669"/>
    <property type="project" value="TreeGrafter"/>
</dbReference>
<evidence type="ECO:0000256" key="3">
    <source>
        <dbReference type="ARBA" id="ARBA00042000"/>
    </source>
</evidence>
<proteinExistence type="inferred from homology"/>
<dbReference type="SUPFAM" id="SSF51735">
    <property type="entry name" value="NAD(P)-binding Rossmann-fold domains"/>
    <property type="match status" value="1"/>
</dbReference>